<dbReference type="EMBL" id="FMJC01000002">
    <property type="protein sequence ID" value="SCM72362.1"/>
    <property type="molecule type" value="Genomic_DNA"/>
</dbReference>
<protein>
    <submittedName>
        <fullName evidence="2">Uncharacterized protein</fullName>
    </submittedName>
</protein>
<dbReference type="RefSeq" id="WP_179980165.1">
    <property type="nucleotide sequence ID" value="NZ_LT608333.1"/>
</dbReference>
<sequence>MAVAPTQETGSVEEAKRRLREAAAGFDPYALVRARPLSCAGGAFLLGLGWKWLRPGRAVPALAVLTLQLAGRALAQNLAARLKSGLAQERPAQERLAQERHGRTVGGSGAVAETGGQRRAAASGTSV</sequence>
<reference evidence="2" key="1">
    <citation type="submission" date="2016-08" db="EMBL/GenBank/DDBJ databases">
        <authorList>
            <person name="Seilhamer J.J."/>
        </authorList>
    </citation>
    <scope>NUCLEOTIDE SEQUENCE</scope>
    <source>
        <strain evidence="2">86-1</strain>
    </source>
</reference>
<proteinExistence type="predicted"/>
<gene>
    <name evidence="2" type="ORF">KL86DES1_20558</name>
</gene>
<evidence type="ECO:0000256" key="1">
    <source>
        <dbReference type="SAM" id="MobiDB-lite"/>
    </source>
</evidence>
<name>A0A212L465_9BACT</name>
<evidence type="ECO:0000313" key="2">
    <source>
        <dbReference type="EMBL" id="SCM72362.1"/>
    </source>
</evidence>
<feature type="region of interest" description="Disordered" evidence="1">
    <location>
        <begin position="89"/>
        <end position="127"/>
    </location>
</feature>
<organism evidence="2">
    <name type="scientific">uncultured Desulfovibrio sp</name>
    <dbReference type="NCBI Taxonomy" id="167968"/>
    <lineage>
        <taxon>Bacteria</taxon>
        <taxon>Pseudomonadati</taxon>
        <taxon>Thermodesulfobacteriota</taxon>
        <taxon>Desulfovibrionia</taxon>
        <taxon>Desulfovibrionales</taxon>
        <taxon>Desulfovibrionaceae</taxon>
        <taxon>Desulfovibrio</taxon>
        <taxon>environmental samples</taxon>
    </lineage>
</organism>
<accession>A0A212L465</accession>
<feature type="compositionally biased region" description="Basic and acidic residues" evidence="1">
    <location>
        <begin position="91"/>
        <end position="102"/>
    </location>
</feature>
<dbReference type="AlphaFoldDB" id="A0A212L465"/>